<evidence type="ECO:0000256" key="2">
    <source>
        <dbReference type="ARBA" id="ARBA00022485"/>
    </source>
</evidence>
<keyword evidence="3" id="KW-0949">S-adenosyl-L-methionine</keyword>
<dbReference type="InterPro" id="IPR023885">
    <property type="entry name" value="4Fe4S-binding_SPASM_dom"/>
</dbReference>
<dbReference type="EMBL" id="JBHTJT010000006">
    <property type="protein sequence ID" value="MFD0978730.1"/>
    <property type="molecule type" value="Genomic_DNA"/>
</dbReference>
<dbReference type="SFLD" id="SFLDG01384">
    <property type="entry name" value="thioether_bond_formation_requi"/>
    <property type="match status" value="1"/>
</dbReference>
<dbReference type="NCBIfam" id="TIGR04085">
    <property type="entry name" value="rSAM_more_4Fe4S"/>
    <property type="match status" value="1"/>
</dbReference>
<evidence type="ECO:0000259" key="8">
    <source>
        <dbReference type="PROSITE" id="PS51918"/>
    </source>
</evidence>
<keyword evidence="4" id="KW-0479">Metal-binding</keyword>
<sequence>MTQPRPFNVMTKPIGPRCNIDCKYCYYLEKLKLYPAEKKFRMSDEVLESYIRQVIENSLEAGMAEINFAWQGGEPTMLGVDYFRKIVDLQAKYAPARTTITNAFQTNGMLLDEDWGRFLHDAGFLIGISIDGPKKVHDRYRIDRQGQPTFDKVMRGLEILQRHEVEHNSLTTVHRANGGKGKEVYRFLKGLGIDYMQFIPIVERNGADGLAGAPQVDMDPGNSVTEWSVSPRAYGKFLCDVFDIWFRSDIGKVFVQHFDVMLGKWVGAPGGLCVFAETCGDSLALEHDGSLFSCDHYVYPEYRLGRITETPMRDMLWTERQAEFGQAKATTLTGQCKACDYRFACNGGCPKHRISKARDGEPGHNYFCEGYTMFFRHAEERLREMARLVSMGRPAADAARKEPKTQG</sequence>
<dbReference type="RefSeq" id="WP_386072776.1">
    <property type="nucleotide sequence ID" value="NZ_JBHTJT010000006.1"/>
</dbReference>
<dbReference type="SUPFAM" id="SSF102114">
    <property type="entry name" value="Radical SAM enzymes"/>
    <property type="match status" value="1"/>
</dbReference>
<dbReference type="Proteomes" id="UP001597108">
    <property type="component" value="Unassembled WGS sequence"/>
</dbReference>
<dbReference type="NCBIfam" id="TIGR03942">
    <property type="entry name" value="sulfatase_rSAM"/>
    <property type="match status" value="1"/>
</dbReference>
<dbReference type="SFLD" id="SFLDS00029">
    <property type="entry name" value="Radical_SAM"/>
    <property type="match status" value="1"/>
</dbReference>
<evidence type="ECO:0000313" key="9">
    <source>
        <dbReference type="EMBL" id="MFD0978730.1"/>
    </source>
</evidence>
<dbReference type="PANTHER" id="PTHR43273">
    <property type="entry name" value="ANAEROBIC SULFATASE-MATURATING ENZYME HOMOLOG ASLB-RELATED"/>
    <property type="match status" value="1"/>
</dbReference>
<keyword evidence="5" id="KW-0408">Iron</keyword>
<keyword evidence="2" id="KW-0004">4Fe-4S</keyword>
<dbReference type="SFLD" id="SFLDG01386">
    <property type="entry name" value="main_SPASM_domain-containing"/>
    <property type="match status" value="1"/>
</dbReference>
<evidence type="ECO:0000256" key="4">
    <source>
        <dbReference type="ARBA" id="ARBA00022723"/>
    </source>
</evidence>
<dbReference type="CDD" id="cd01335">
    <property type="entry name" value="Radical_SAM"/>
    <property type="match status" value="1"/>
</dbReference>
<evidence type="ECO:0000313" key="10">
    <source>
        <dbReference type="Proteomes" id="UP001597108"/>
    </source>
</evidence>
<reference evidence="10" key="1">
    <citation type="journal article" date="2019" name="Int. J. Syst. Evol. Microbiol.">
        <title>The Global Catalogue of Microorganisms (GCM) 10K type strain sequencing project: providing services to taxonomists for standard genome sequencing and annotation.</title>
        <authorList>
            <consortium name="The Broad Institute Genomics Platform"/>
            <consortium name="The Broad Institute Genome Sequencing Center for Infectious Disease"/>
            <person name="Wu L."/>
            <person name="Ma J."/>
        </authorList>
    </citation>
    <scope>NUCLEOTIDE SEQUENCE [LARGE SCALE GENOMIC DNA]</scope>
    <source>
        <strain evidence="10">CCUG 60524</strain>
    </source>
</reference>
<comment type="similarity">
    <text evidence="7">Belongs to the radical SAM superfamily. Anaerobic sulfatase-maturating enzyme family.</text>
</comment>
<dbReference type="SFLD" id="SFLDG01072">
    <property type="entry name" value="dehydrogenase_like"/>
    <property type="match status" value="1"/>
</dbReference>
<dbReference type="CDD" id="cd21120">
    <property type="entry name" value="SPASM_anSME"/>
    <property type="match status" value="1"/>
</dbReference>
<evidence type="ECO:0000256" key="1">
    <source>
        <dbReference type="ARBA" id="ARBA00001966"/>
    </source>
</evidence>
<accession>A0ABW3ILQ9</accession>
<dbReference type="InterPro" id="IPR047207">
    <property type="entry name" value="SPASM_anSME"/>
</dbReference>
<keyword evidence="10" id="KW-1185">Reference proteome</keyword>
<keyword evidence="6" id="KW-0411">Iron-sulfur</keyword>
<protein>
    <submittedName>
        <fullName evidence="9">Anaerobic sulfatase maturase</fullName>
    </submittedName>
</protein>
<evidence type="ECO:0000256" key="5">
    <source>
        <dbReference type="ARBA" id="ARBA00023004"/>
    </source>
</evidence>
<dbReference type="Gene3D" id="3.20.20.70">
    <property type="entry name" value="Aldolase class I"/>
    <property type="match status" value="1"/>
</dbReference>
<dbReference type="InterPro" id="IPR013785">
    <property type="entry name" value="Aldolase_TIM"/>
</dbReference>
<dbReference type="PANTHER" id="PTHR43273:SF3">
    <property type="entry name" value="ANAEROBIC SULFATASE-MATURATING ENZYME HOMOLOG ASLB-RELATED"/>
    <property type="match status" value="1"/>
</dbReference>
<comment type="caution">
    <text evidence="9">The sequence shown here is derived from an EMBL/GenBank/DDBJ whole genome shotgun (WGS) entry which is preliminary data.</text>
</comment>
<dbReference type="SFLD" id="SFLDG01067">
    <property type="entry name" value="SPASM/twitch_domain_containing"/>
    <property type="match status" value="1"/>
</dbReference>
<dbReference type="PROSITE" id="PS51918">
    <property type="entry name" value="RADICAL_SAM"/>
    <property type="match status" value="1"/>
</dbReference>
<dbReference type="Pfam" id="PF04055">
    <property type="entry name" value="Radical_SAM"/>
    <property type="match status" value="1"/>
</dbReference>
<dbReference type="InterPro" id="IPR058240">
    <property type="entry name" value="rSAM_sf"/>
</dbReference>
<dbReference type="InterPro" id="IPR023867">
    <property type="entry name" value="Sulphatase_maturase_rSAM"/>
</dbReference>
<dbReference type="PROSITE" id="PS01305">
    <property type="entry name" value="MOAA_NIFB_PQQE"/>
    <property type="match status" value="1"/>
</dbReference>
<dbReference type="InterPro" id="IPR034491">
    <property type="entry name" value="Anaerob_Ser_sulfatase-maturase"/>
</dbReference>
<dbReference type="InterPro" id="IPR007197">
    <property type="entry name" value="rSAM"/>
</dbReference>
<dbReference type="Pfam" id="PF13186">
    <property type="entry name" value="SPASM"/>
    <property type="match status" value="1"/>
</dbReference>
<name>A0ABW3ILQ9_9RHOB</name>
<organism evidence="9 10">
    <name type="scientific">Tropicimonas aquimaris</name>
    <dbReference type="NCBI Taxonomy" id="914152"/>
    <lineage>
        <taxon>Bacteria</taxon>
        <taxon>Pseudomonadati</taxon>
        <taxon>Pseudomonadota</taxon>
        <taxon>Alphaproteobacteria</taxon>
        <taxon>Rhodobacterales</taxon>
        <taxon>Roseobacteraceae</taxon>
        <taxon>Tropicimonas</taxon>
    </lineage>
</organism>
<comment type="cofactor">
    <cofactor evidence="1">
        <name>[4Fe-4S] cluster</name>
        <dbReference type="ChEBI" id="CHEBI:49883"/>
    </cofactor>
</comment>
<evidence type="ECO:0000256" key="6">
    <source>
        <dbReference type="ARBA" id="ARBA00023014"/>
    </source>
</evidence>
<dbReference type="InterPro" id="IPR000385">
    <property type="entry name" value="MoaA_NifB_PqqE_Fe-S-bd_CS"/>
</dbReference>
<evidence type="ECO:0000256" key="3">
    <source>
        <dbReference type="ARBA" id="ARBA00022691"/>
    </source>
</evidence>
<gene>
    <name evidence="9" type="ORF">ACFQ2S_03605</name>
</gene>
<dbReference type="SFLD" id="SFLDF00285">
    <property type="entry name" value="anaerobic_Ser-type_sulfatase-m"/>
    <property type="match status" value="1"/>
</dbReference>
<feature type="domain" description="Radical SAM core" evidence="8">
    <location>
        <begin position="1"/>
        <end position="247"/>
    </location>
</feature>
<evidence type="ECO:0000256" key="7">
    <source>
        <dbReference type="ARBA" id="ARBA00023601"/>
    </source>
</evidence>
<proteinExistence type="inferred from homology"/>